<reference evidence="12" key="1">
    <citation type="submission" date="2020-05" db="EMBL/GenBank/DDBJ databases">
        <authorList>
            <person name="Chiriac C."/>
            <person name="Salcher M."/>
            <person name="Ghai R."/>
            <person name="Kavagutti S V."/>
        </authorList>
    </citation>
    <scope>NUCLEOTIDE SEQUENCE</scope>
</reference>
<dbReference type="Pfam" id="PF03033">
    <property type="entry name" value="Glyco_transf_28"/>
    <property type="match status" value="1"/>
</dbReference>
<dbReference type="EMBL" id="CAEZUG010000107">
    <property type="protein sequence ID" value="CAB4602170.1"/>
    <property type="molecule type" value="Genomic_DNA"/>
</dbReference>
<evidence type="ECO:0000256" key="2">
    <source>
        <dbReference type="ARBA" id="ARBA00022618"/>
    </source>
</evidence>
<keyword evidence="1" id="KW-1003">Cell membrane</keyword>
<keyword evidence="2" id="KW-0132">Cell division</keyword>
<evidence type="ECO:0000256" key="9">
    <source>
        <dbReference type="ARBA" id="ARBA00023316"/>
    </source>
</evidence>
<dbReference type="InterPro" id="IPR007235">
    <property type="entry name" value="Glyco_trans_28_C"/>
</dbReference>
<evidence type="ECO:0000256" key="8">
    <source>
        <dbReference type="ARBA" id="ARBA00023306"/>
    </source>
</evidence>
<feature type="domain" description="Glycosyl transferase family 28 C-terminal" evidence="11">
    <location>
        <begin position="196"/>
        <end position="330"/>
    </location>
</feature>
<dbReference type="GO" id="GO:0051301">
    <property type="term" value="P:cell division"/>
    <property type="evidence" value="ECO:0007669"/>
    <property type="project" value="UniProtKB-KW"/>
</dbReference>
<dbReference type="InterPro" id="IPR006009">
    <property type="entry name" value="GlcNAc_MurG"/>
</dbReference>
<keyword evidence="5" id="KW-0133">Cell shape</keyword>
<dbReference type="GO" id="GO:0050511">
    <property type="term" value="F:undecaprenyldiphospho-muramoylpentapeptide beta-N-acetylglucosaminyltransferase activity"/>
    <property type="evidence" value="ECO:0007669"/>
    <property type="project" value="InterPro"/>
</dbReference>
<gene>
    <name evidence="12" type="ORF">UFOPK1795_01261</name>
    <name evidence="13" type="ORF">UFOPK2275_01071</name>
</gene>
<sequence>MASIVFAGGGTAGHIEPALAVARQWREAHPEDVITFIGTKSGLENTIIPRAGFTLAHIPKVSIARKPHWSWLRAPIDLVRAVKASQIILRDTDLLIGFGGYVSAPAYVAARLAGIPTLIHEANAKPGWANRIGALMTPHLAVAIPVHSREFKDALITGLPLRRDVAEGFVAARNDFKAARISAKRRLGFDKDSPLLLVMGGSQGSVAINAQLELALKPLLSRGISIMHSVGRANPLPRAQGAYHPVAYIDSMADAYLASDVIIARSGAVTCSEFRALGRYALFVPLPVGNGEQYFNARSLVESGRAEILEQSQFTSEYLTTHIDALLARSAVAPIDGSDLDLTAAEKIVALGEFAMAKR</sequence>
<evidence type="ECO:0000259" key="11">
    <source>
        <dbReference type="Pfam" id="PF04101"/>
    </source>
</evidence>
<dbReference type="PANTHER" id="PTHR21015">
    <property type="entry name" value="UDP-N-ACETYLGLUCOSAMINE--N-ACETYLMURAMYL-(PENTAPEPTIDE) PYROPHOSPHORYL-UNDECAPRENOL N-ACETYLGLUCOSAMINE TRANSFERASE 1"/>
    <property type="match status" value="1"/>
</dbReference>
<keyword evidence="6" id="KW-0573">Peptidoglycan synthesis</keyword>
<accession>A0A6J6GPM6</accession>
<dbReference type="Gene3D" id="3.40.50.2000">
    <property type="entry name" value="Glycogen Phosphorylase B"/>
    <property type="match status" value="2"/>
</dbReference>
<evidence type="ECO:0000256" key="7">
    <source>
        <dbReference type="ARBA" id="ARBA00023136"/>
    </source>
</evidence>
<feature type="domain" description="Glycosyltransferase family 28 N-terminal" evidence="10">
    <location>
        <begin position="4"/>
        <end position="133"/>
    </location>
</feature>
<evidence type="ECO:0000256" key="3">
    <source>
        <dbReference type="ARBA" id="ARBA00022676"/>
    </source>
</evidence>
<keyword evidence="3" id="KW-0328">Glycosyltransferase</keyword>
<dbReference type="InterPro" id="IPR004276">
    <property type="entry name" value="GlycoTrans_28_N"/>
</dbReference>
<dbReference type="GO" id="GO:0005975">
    <property type="term" value="P:carbohydrate metabolic process"/>
    <property type="evidence" value="ECO:0007669"/>
    <property type="project" value="InterPro"/>
</dbReference>
<organism evidence="12">
    <name type="scientific">freshwater metagenome</name>
    <dbReference type="NCBI Taxonomy" id="449393"/>
    <lineage>
        <taxon>unclassified sequences</taxon>
        <taxon>metagenomes</taxon>
        <taxon>ecological metagenomes</taxon>
    </lineage>
</organism>
<evidence type="ECO:0000313" key="12">
    <source>
        <dbReference type="EMBL" id="CAB4602170.1"/>
    </source>
</evidence>
<evidence type="ECO:0000256" key="5">
    <source>
        <dbReference type="ARBA" id="ARBA00022960"/>
    </source>
</evidence>
<evidence type="ECO:0000256" key="6">
    <source>
        <dbReference type="ARBA" id="ARBA00022984"/>
    </source>
</evidence>
<keyword evidence="7" id="KW-0472">Membrane</keyword>
<evidence type="ECO:0000259" key="10">
    <source>
        <dbReference type="Pfam" id="PF03033"/>
    </source>
</evidence>
<name>A0A6J6GPM6_9ZZZZ</name>
<evidence type="ECO:0000256" key="4">
    <source>
        <dbReference type="ARBA" id="ARBA00022679"/>
    </source>
</evidence>
<evidence type="ECO:0000313" key="13">
    <source>
        <dbReference type="EMBL" id="CAB4671107.1"/>
    </source>
</evidence>
<dbReference type="EMBL" id="CAEZWQ010000157">
    <property type="protein sequence ID" value="CAB4671107.1"/>
    <property type="molecule type" value="Genomic_DNA"/>
</dbReference>
<proteinExistence type="inferred from homology"/>
<dbReference type="GO" id="GO:0008360">
    <property type="term" value="P:regulation of cell shape"/>
    <property type="evidence" value="ECO:0007669"/>
    <property type="project" value="UniProtKB-KW"/>
</dbReference>
<keyword evidence="4" id="KW-0808">Transferase</keyword>
<keyword evidence="8" id="KW-0131">Cell cycle</keyword>
<dbReference type="HAMAP" id="MF_00033">
    <property type="entry name" value="MurG"/>
    <property type="match status" value="1"/>
</dbReference>
<dbReference type="CDD" id="cd03785">
    <property type="entry name" value="GT28_MurG"/>
    <property type="match status" value="1"/>
</dbReference>
<keyword evidence="9" id="KW-0961">Cell wall biogenesis/degradation</keyword>
<dbReference type="GO" id="GO:0071555">
    <property type="term" value="P:cell wall organization"/>
    <property type="evidence" value="ECO:0007669"/>
    <property type="project" value="UniProtKB-KW"/>
</dbReference>
<dbReference type="Pfam" id="PF04101">
    <property type="entry name" value="Glyco_tran_28_C"/>
    <property type="match status" value="1"/>
</dbReference>
<dbReference type="GO" id="GO:0009252">
    <property type="term" value="P:peptidoglycan biosynthetic process"/>
    <property type="evidence" value="ECO:0007669"/>
    <property type="project" value="UniProtKB-KW"/>
</dbReference>
<dbReference type="PANTHER" id="PTHR21015:SF22">
    <property type="entry name" value="GLYCOSYLTRANSFERASE"/>
    <property type="match status" value="1"/>
</dbReference>
<dbReference type="AlphaFoldDB" id="A0A6J6GPM6"/>
<evidence type="ECO:0000256" key="1">
    <source>
        <dbReference type="ARBA" id="ARBA00022475"/>
    </source>
</evidence>
<protein>
    <submittedName>
        <fullName evidence="12">Unannotated protein</fullName>
    </submittedName>
</protein>
<dbReference type="SUPFAM" id="SSF53756">
    <property type="entry name" value="UDP-Glycosyltransferase/glycogen phosphorylase"/>
    <property type="match status" value="1"/>
</dbReference>